<protein>
    <submittedName>
        <fullName evidence="3">Uncharacterized protein</fullName>
    </submittedName>
</protein>
<evidence type="ECO:0000256" key="1">
    <source>
        <dbReference type="SAM" id="MobiDB-lite"/>
    </source>
</evidence>
<proteinExistence type="predicted"/>
<feature type="chain" id="PRO_5007284842" evidence="2">
    <location>
        <begin position="22"/>
        <end position="105"/>
    </location>
</feature>
<dbReference type="AlphaFoldDB" id="A0A131YDW7"/>
<organism evidence="3">
    <name type="scientific">Rhipicephalus appendiculatus</name>
    <name type="common">Brown ear tick</name>
    <dbReference type="NCBI Taxonomy" id="34631"/>
    <lineage>
        <taxon>Eukaryota</taxon>
        <taxon>Metazoa</taxon>
        <taxon>Ecdysozoa</taxon>
        <taxon>Arthropoda</taxon>
        <taxon>Chelicerata</taxon>
        <taxon>Arachnida</taxon>
        <taxon>Acari</taxon>
        <taxon>Parasitiformes</taxon>
        <taxon>Ixodida</taxon>
        <taxon>Ixodoidea</taxon>
        <taxon>Ixodidae</taxon>
        <taxon>Rhipicephalinae</taxon>
        <taxon>Rhipicephalus</taxon>
        <taxon>Rhipicephalus</taxon>
    </lineage>
</organism>
<feature type="region of interest" description="Disordered" evidence="1">
    <location>
        <begin position="34"/>
        <end position="62"/>
    </location>
</feature>
<name>A0A131YDW7_RHIAP</name>
<evidence type="ECO:0000313" key="3">
    <source>
        <dbReference type="EMBL" id="JAP76650.1"/>
    </source>
</evidence>
<keyword evidence="2" id="KW-0732">Signal</keyword>
<reference evidence="3" key="1">
    <citation type="journal article" date="2016" name="Ticks Tick Borne Dis.">
        <title>De novo assembly and annotation of the salivary gland transcriptome of Rhipicephalus appendiculatus male and female ticks during blood feeding.</title>
        <authorList>
            <person name="de Castro M.H."/>
            <person name="de Klerk D."/>
            <person name="Pienaar R."/>
            <person name="Latif A.A."/>
            <person name="Rees D.J."/>
            <person name="Mans B.J."/>
        </authorList>
    </citation>
    <scope>NUCLEOTIDE SEQUENCE</scope>
    <source>
        <tissue evidence="3">Salivary glands</tissue>
    </source>
</reference>
<sequence>MTKVSSSHIILIVTICAVSLSIMLDEGSFGASAIVQSSDRPSHKPRPRPRPRPMPTPRESANIVSGRSYEVAECSGRSYLGDLPDGVADYPEYHRFHEFHEYNAY</sequence>
<evidence type="ECO:0000256" key="2">
    <source>
        <dbReference type="SAM" id="SignalP"/>
    </source>
</evidence>
<feature type="signal peptide" evidence="2">
    <location>
        <begin position="1"/>
        <end position="21"/>
    </location>
</feature>
<accession>A0A131YDW7</accession>
<dbReference type="EMBL" id="GEDV01011907">
    <property type="protein sequence ID" value="JAP76650.1"/>
    <property type="molecule type" value="Transcribed_RNA"/>
</dbReference>